<feature type="region of interest" description="Disordered" evidence="8">
    <location>
        <begin position="1"/>
        <end position="36"/>
    </location>
</feature>
<keyword evidence="4 7" id="KW-0812">Transmembrane</keyword>
<feature type="transmembrane region" description="Helical" evidence="7">
    <location>
        <begin position="230"/>
        <end position="255"/>
    </location>
</feature>
<keyword evidence="3" id="KW-1003">Cell membrane</keyword>
<evidence type="ECO:0000256" key="2">
    <source>
        <dbReference type="ARBA" id="ARBA00022448"/>
    </source>
</evidence>
<dbReference type="CDD" id="cd06261">
    <property type="entry name" value="TM_PBP2"/>
    <property type="match status" value="1"/>
</dbReference>
<dbReference type="InterPro" id="IPR050366">
    <property type="entry name" value="BP-dependent_transpt_permease"/>
</dbReference>
<comment type="similarity">
    <text evidence="7">Belongs to the binding-protein-dependent transport system permease family.</text>
</comment>
<keyword evidence="2 7" id="KW-0813">Transport</keyword>
<dbReference type="Pfam" id="PF00528">
    <property type="entry name" value="BPD_transp_1"/>
    <property type="match status" value="1"/>
</dbReference>
<dbReference type="InterPro" id="IPR035906">
    <property type="entry name" value="MetI-like_sf"/>
</dbReference>
<organism evidence="10 11">
    <name type="scientific">Phytoactinopolyspora halotolerans</name>
    <dbReference type="NCBI Taxonomy" id="1981512"/>
    <lineage>
        <taxon>Bacteria</taxon>
        <taxon>Bacillati</taxon>
        <taxon>Actinomycetota</taxon>
        <taxon>Actinomycetes</taxon>
        <taxon>Jiangellales</taxon>
        <taxon>Jiangellaceae</taxon>
        <taxon>Phytoactinopolyspora</taxon>
    </lineage>
</organism>
<gene>
    <name evidence="10" type="ORF">G1H10_23980</name>
</gene>
<dbReference type="Gene3D" id="1.10.3720.10">
    <property type="entry name" value="MetI-like"/>
    <property type="match status" value="1"/>
</dbReference>
<dbReference type="SUPFAM" id="SSF161098">
    <property type="entry name" value="MetI-like"/>
    <property type="match status" value="1"/>
</dbReference>
<accession>A0A6L9SFG5</accession>
<comment type="caution">
    <text evidence="10">The sequence shown here is derived from an EMBL/GenBank/DDBJ whole genome shotgun (WGS) entry which is preliminary data.</text>
</comment>
<dbReference type="GO" id="GO:0055085">
    <property type="term" value="P:transmembrane transport"/>
    <property type="evidence" value="ECO:0007669"/>
    <property type="project" value="InterPro"/>
</dbReference>
<dbReference type="PROSITE" id="PS50928">
    <property type="entry name" value="ABC_TM1"/>
    <property type="match status" value="1"/>
</dbReference>
<keyword evidence="11" id="KW-1185">Reference proteome</keyword>
<protein>
    <submittedName>
        <fullName evidence="10">ABC transporter permease</fullName>
    </submittedName>
</protein>
<evidence type="ECO:0000256" key="5">
    <source>
        <dbReference type="ARBA" id="ARBA00022989"/>
    </source>
</evidence>
<dbReference type="EMBL" id="JAAGOA010000020">
    <property type="protein sequence ID" value="NEE03231.1"/>
    <property type="molecule type" value="Genomic_DNA"/>
</dbReference>
<evidence type="ECO:0000256" key="8">
    <source>
        <dbReference type="SAM" id="MobiDB-lite"/>
    </source>
</evidence>
<feature type="transmembrane region" description="Helical" evidence="7">
    <location>
        <begin position="114"/>
        <end position="136"/>
    </location>
</feature>
<evidence type="ECO:0000256" key="1">
    <source>
        <dbReference type="ARBA" id="ARBA00004651"/>
    </source>
</evidence>
<feature type="transmembrane region" description="Helical" evidence="7">
    <location>
        <begin position="172"/>
        <end position="188"/>
    </location>
</feature>
<proteinExistence type="inferred from homology"/>
<keyword evidence="5 7" id="KW-1133">Transmembrane helix</keyword>
<dbReference type="GO" id="GO:0005886">
    <property type="term" value="C:plasma membrane"/>
    <property type="evidence" value="ECO:0007669"/>
    <property type="project" value="UniProtKB-SubCell"/>
</dbReference>
<feature type="domain" description="ABC transmembrane type-1" evidence="9">
    <location>
        <begin position="110"/>
        <end position="298"/>
    </location>
</feature>
<evidence type="ECO:0000313" key="10">
    <source>
        <dbReference type="EMBL" id="NEE03231.1"/>
    </source>
</evidence>
<dbReference type="AlphaFoldDB" id="A0A6L9SFG5"/>
<evidence type="ECO:0000256" key="7">
    <source>
        <dbReference type="RuleBase" id="RU363032"/>
    </source>
</evidence>
<feature type="transmembrane region" description="Helical" evidence="7">
    <location>
        <begin position="148"/>
        <end position="166"/>
    </location>
</feature>
<dbReference type="PANTHER" id="PTHR43386">
    <property type="entry name" value="OLIGOPEPTIDE TRANSPORT SYSTEM PERMEASE PROTEIN APPC"/>
    <property type="match status" value="1"/>
</dbReference>
<name>A0A6L9SFG5_9ACTN</name>
<evidence type="ECO:0000256" key="6">
    <source>
        <dbReference type="ARBA" id="ARBA00023136"/>
    </source>
</evidence>
<dbReference type="InterPro" id="IPR000515">
    <property type="entry name" value="MetI-like"/>
</dbReference>
<evidence type="ECO:0000313" key="11">
    <source>
        <dbReference type="Proteomes" id="UP000475214"/>
    </source>
</evidence>
<feature type="transmembrane region" description="Helical" evidence="7">
    <location>
        <begin position="275"/>
        <end position="298"/>
    </location>
</feature>
<reference evidence="10 11" key="1">
    <citation type="submission" date="2020-02" db="EMBL/GenBank/DDBJ databases">
        <authorList>
            <person name="Li X.-J."/>
            <person name="Han X.-M."/>
        </authorList>
    </citation>
    <scope>NUCLEOTIDE SEQUENCE [LARGE SCALE GENOMIC DNA]</scope>
    <source>
        <strain evidence="10 11">CCTCC AB 2017055</strain>
    </source>
</reference>
<evidence type="ECO:0000259" key="9">
    <source>
        <dbReference type="PROSITE" id="PS50928"/>
    </source>
</evidence>
<comment type="subcellular location">
    <subcellularLocation>
        <location evidence="1 7">Cell membrane</location>
        <topology evidence="1 7">Multi-pass membrane protein</topology>
    </subcellularLocation>
</comment>
<sequence>MTMATNTTTVSGPGNGADTTGPTGTVPGPPARQSGAGAWHRYASALRRPRGAAGAGLLALLILAAVLAPILFPNGYDDQSSGALAGPSAGHWLGTDELGRDILARTVFGLRTDISLLLTAVPLSAAIGTLMGLAGVITRWLGTGMQRLLDIILGFPGLILGMTIVLVVGTGWLALFLSILVVGLPMFGRQARAGLLVEQEREYVLAARVLGVRKRTVMVRHVLPNIVDPIVVNASVFMVVAIFIEAGLSIVGLGIEPPVPSLGAMLNTGARYVEVHPAYIIGPGLVLLLLALGFTLLSDALNKAVLKR</sequence>
<dbReference type="Proteomes" id="UP000475214">
    <property type="component" value="Unassembled WGS sequence"/>
</dbReference>
<keyword evidence="6 7" id="KW-0472">Membrane</keyword>
<evidence type="ECO:0000256" key="4">
    <source>
        <dbReference type="ARBA" id="ARBA00022692"/>
    </source>
</evidence>
<feature type="transmembrane region" description="Helical" evidence="7">
    <location>
        <begin position="51"/>
        <end position="72"/>
    </location>
</feature>
<feature type="compositionally biased region" description="Polar residues" evidence="8">
    <location>
        <begin position="1"/>
        <end position="12"/>
    </location>
</feature>
<evidence type="ECO:0000256" key="3">
    <source>
        <dbReference type="ARBA" id="ARBA00022475"/>
    </source>
</evidence>
<dbReference type="PANTHER" id="PTHR43386:SF1">
    <property type="entry name" value="D,D-DIPEPTIDE TRANSPORT SYSTEM PERMEASE PROTEIN DDPC-RELATED"/>
    <property type="match status" value="1"/>
</dbReference>